<dbReference type="Gramene" id="A04p31570.2_BraZ1">
    <property type="protein sequence ID" value="A04p31570.2_BraZ1.CDS"/>
    <property type="gene ID" value="A04g31570.2_BraZ1"/>
</dbReference>
<evidence type="ECO:0000313" key="3">
    <source>
        <dbReference type="EMBL" id="VDD15540.1"/>
    </source>
</evidence>
<dbReference type="EMBL" id="LR031576">
    <property type="protein sequence ID" value="VDD15540.1"/>
    <property type="molecule type" value="Genomic_DNA"/>
</dbReference>
<feature type="non-terminal residue" evidence="3">
    <location>
        <position position="1"/>
    </location>
</feature>
<reference evidence="3" key="1">
    <citation type="submission" date="2018-11" db="EMBL/GenBank/DDBJ databases">
        <authorList>
            <consortium name="Genoscope - CEA"/>
            <person name="William W."/>
        </authorList>
    </citation>
    <scope>NUCLEOTIDE SEQUENCE</scope>
</reference>
<feature type="compositionally biased region" description="Polar residues" evidence="1">
    <location>
        <begin position="112"/>
        <end position="121"/>
    </location>
</feature>
<feature type="region of interest" description="Disordered" evidence="1">
    <location>
        <begin position="75"/>
        <end position="184"/>
    </location>
</feature>
<proteinExistence type="predicted"/>
<sequence>EEVRGAILQYANCTDPAESAARRERLIQAEAQGQLEANAALVVRTSLGRISTTDPEKESPLKQPLDRVPVSNRLGIPGACASRQSPPLIPSTERVSANSRLGPVISDLDRNTPPNANSNANMRLPILNRLGPQPEANTSPATRAIKDTGTETRTSSGAKENPGKSSGGTGNQHAKEKSATNQTA</sequence>
<protein>
    <submittedName>
        <fullName evidence="2">Uncharacterized protein</fullName>
    </submittedName>
</protein>
<name>A0A3P6CLY4_BRACM</name>
<organism evidence="3">
    <name type="scientific">Brassica campestris</name>
    <name type="common">Field mustard</name>
    <dbReference type="NCBI Taxonomy" id="3711"/>
    <lineage>
        <taxon>Eukaryota</taxon>
        <taxon>Viridiplantae</taxon>
        <taxon>Streptophyta</taxon>
        <taxon>Embryophyta</taxon>
        <taxon>Tracheophyta</taxon>
        <taxon>Spermatophyta</taxon>
        <taxon>Magnoliopsida</taxon>
        <taxon>eudicotyledons</taxon>
        <taxon>Gunneridae</taxon>
        <taxon>Pentapetalae</taxon>
        <taxon>rosids</taxon>
        <taxon>malvids</taxon>
        <taxon>Brassicales</taxon>
        <taxon>Brassicaceae</taxon>
        <taxon>Brassiceae</taxon>
        <taxon>Brassica</taxon>
    </lineage>
</organism>
<accession>A0A3P6CLY4</accession>
<evidence type="ECO:0000256" key="1">
    <source>
        <dbReference type="SAM" id="MobiDB-lite"/>
    </source>
</evidence>
<gene>
    <name evidence="3" type="ORF">BRAA04T18504Z</name>
    <name evidence="2" type="ORF">BRAPAZ1V2_A04P31570.2</name>
</gene>
<dbReference type="AlphaFoldDB" id="A0A3P6CLY4"/>
<evidence type="ECO:0000313" key="2">
    <source>
        <dbReference type="EMBL" id="CAG7908256.1"/>
    </source>
</evidence>
<dbReference type="EMBL" id="LS974620">
    <property type="protein sequence ID" value="CAG7908256.1"/>
    <property type="molecule type" value="Genomic_DNA"/>
</dbReference>
<dbReference type="Proteomes" id="UP000694005">
    <property type="component" value="Chromosome A04"/>
</dbReference>
<feature type="region of interest" description="Disordered" evidence="1">
    <location>
        <begin position="51"/>
        <end position="70"/>
    </location>
</feature>